<keyword evidence="9" id="KW-1185">Reference proteome</keyword>
<dbReference type="PANTHER" id="PTHR43065:SF10">
    <property type="entry name" value="PEROXIDE STRESS-ACTIVATED HISTIDINE KINASE MAK3"/>
    <property type="match status" value="1"/>
</dbReference>
<dbReference type="SUPFAM" id="SSF47384">
    <property type="entry name" value="Homodimeric domain of signal transducing histidine kinase"/>
    <property type="match status" value="1"/>
</dbReference>
<dbReference type="InterPro" id="IPR003661">
    <property type="entry name" value="HisK_dim/P_dom"/>
</dbReference>
<sequence>MDEYAVMQNHSHHEIIKELREIIEMQSKELAKQKKMAYIGELASRLSHDLRNPLSVIQVSVENLILLYGIDDGKQRQIERIKHSIDRITQQVDNVLDYVKERPRIIEKTKTSEIISNSIESVTVPDGIKITISKNNYDVICDKNQLSVAINNLILNAIQAIGNEGIINIKVSKKEQWVIFEIQDSGPGIPNDDLPHIFDPLFTTKQIGTGLGLASVKSIVEFHRGTISVSNSPTIFKVKIPENPI</sequence>
<keyword evidence="4 8" id="KW-0418">Kinase</keyword>
<dbReference type="PRINTS" id="PR00344">
    <property type="entry name" value="BCTRLSENSOR"/>
</dbReference>
<dbReference type="InterPro" id="IPR036097">
    <property type="entry name" value="HisK_dim/P_sf"/>
</dbReference>
<proteinExistence type="predicted"/>
<dbReference type="Pfam" id="PF02518">
    <property type="entry name" value="HATPase_c"/>
    <property type="match status" value="1"/>
</dbReference>
<dbReference type="GeneID" id="24820138"/>
<dbReference type="PANTHER" id="PTHR43065">
    <property type="entry name" value="SENSOR HISTIDINE KINASE"/>
    <property type="match status" value="1"/>
</dbReference>
<evidence type="ECO:0000256" key="1">
    <source>
        <dbReference type="ARBA" id="ARBA00022553"/>
    </source>
</evidence>
<name>A0A0D5C1D9_9ARCH</name>
<accession>A0A0D5C1D9</accession>
<evidence type="ECO:0000313" key="8">
    <source>
        <dbReference type="EMBL" id="AJW70609.1"/>
    </source>
</evidence>
<keyword evidence="3" id="KW-0547">Nucleotide-binding</keyword>
<dbReference type="EMBL" id="CP011070">
    <property type="protein sequence ID" value="AJW70609.1"/>
    <property type="molecule type" value="Genomic_DNA"/>
</dbReference>
<keyword evidence="2" id="KW-0808">Transferase</keyword>
<dbReference type="InterPro" id="IPR003594">
    <property type="entry name" value="HATPase_dom"/>
</dbReference>
<organism evidence="8 9">
    <name type="scientific">Nitrosopumilus adriaticus</name>
    <dbReference type="NCBI Taxonomy" id="1580092"/>
    <lineage>
        <taxon>Archaea</taxon>
        <taxon>Nitrososphaerota</taxon>
        <taxon>Nitrososphaeria</taxon>
        <taxon>Nitrosopumilales</taxon>
        <taxon>Nitrosopumilaceae</taxon>
        <taxon>Nitrosopumilus</taxon>
    </lineage>
</organism>
<evidence type="ECO:0000256" key="4">
    <source>
        <dbReference type="ARBA" id="ARBA00022777"/>
    </source>
</evidence>
<feature type="domain" description="Histidine kinase" evidence="7">
    <location>
        <begin position="45"/>
        <end position="244"/>
    </location>
</feature>
<keyword evidence="1" id="KW-0597">Phosphoprotein</keyword>
<dbReference type="HOGENOM" id="CLU_000445_89_1_2"/>
<dbReference type="STRING" id="1580092.NADRNF5_0915"/>
<dbReference type="Proteomes" id="UP000032408">
    <property type="component" value="Chromosome"/>
</dbReference>
<dbReference type="CDD" id="cd00082">
    <property type="entry name" value="HisKA"/>
    <property type="match status" value="1"/>
</dbReference>
<gene>
    <name evidence="8" type="ORF">NADRNF5_0915</name>
</gene>
<reference evidence="8 9" key="2">
    <citation type="journal article" date="2016" name="ISME J.">
        <title>Physiological and genomic characterization of two novel marine thaumarchaeal strains indicates niche differentiation.</title>
        <authorList>
            <person name="Bayer B."/>
            <person name="Vojvoda J."/>
            <person name="Offre P."/>
            <person name="Alves R.J."/>
            <person name="Elisabeth N.H."/>
            <person name="Garcia J.A."/>
            <person name="Volland J.M."/>
            <person name="Srivastava A."/>
            <person name="Schleper C."/>
            <person name="Herndl G.J."/>
        </authorList>
    </citation>
    <scope>NUCLEOTIDE SEQUENCE [LARGE SCALE GENOMIC DNA]</scope>
    <source>
        <strain evidence="8 9">NF5</strain>
    </source>
</reference>
<keyword evidence="5" id="KW-0067">ATP-binding</keyword>
<evidence type="ECO:0000313" key="9">
    <source>
        <dbReference type="Proteomes" id="UP000032408"/>
    </source>
</evidence>
<dbReference type="SMART" id="SM00388">
    <property type="entry name" value="HisKA"/>
    <property type="match status" value="1"/>
</dbReference>
<dbReference type="RefSeq" id="WP_052661876.1">
    <property type="nucleotide sequence ID" value="NZ_CP011070.1"/>
</dbReference>
<dbReference type="SUPFAM" id="SSF55874">
    <property type="entry name" value="ATPase domain of HSP90 chaperone/DNA topoisomerase II/histidine kinase"/>
    <property type="match status" value="1"/>
</dbReference>
<dbReference type="KEGG" id="nin:NADRNF5_0915"/>
<dbReference type="CDD" id="cd00075">
    <property type="entry name" value="HATPase"/>
    <property type="match status" value="1"/>
</dbReference>
<reference evidence="9" key="1">
    <citation type="submission" date="2015-03" db="EMBL/GenBank/DDBJ databases">
        <title>Characterization of two novel Thaumarchaeota isolated from the Northern Adriatic Sea.</title>
        <authorList>
            <person name="Bayer B."/>
            <person name="Vojvoda J."/>
            <person name="Offre P."/>
            <person name="Srivastava A."/>
            <person name="Elisabeth N."/>
            <person name="Garcia J.A.L."/>
            <person name="Schleper C."/>
            <person name="Herndl G.J."/>
        </authorList>
    </citation>
    <scope>NUCLEOTIDE SEQUENCE [LARGE SCALE GENOMIC DNA]</scope>
    <source>
        <strain evidence="9">NF5</strain>
    </source>
</reference>
<dbReference type="AlphaFoldDB" id="A0A0D5C1D9"/>
<evidence type="ECO:0000256" key="6">
    <source>
        <dbReference type="ARBA" id="ARBA00023012"/>
    </source>
</evidence>
<dbReference type="GO" id="GO:0005524">
    <property type="term" value="F:ATP binding"/>
    <property type="evidence" value="ECO:0007669"/>
    <property type="project" value="UniProtKB-KW"/>
</dbReference>
<keyword evidence="6" id="KW-0902">Two-component regulatory system</keyword>
<evidence type="ECO:0000259" key="7">
    <source>
        <dbReference type="PROSITE" id="PS50109"/>
    </source>
</evidence>
<dbReference type="OrthoDB" id="8127at2157"/>
<dbReference type="InterPro" id="IPR004358">
    <property type="entry name" value="Sig_transdc_His_kin-like_C"/>
</dbReference>
<dbReference type="PROSITE" id="PS50109">
    <property type="entry name" value="HIS_KIN"/>
    <property type="match status" value="1"/>
</dbReference>
<evidence type="ECO:0000256" key="3">
    <source>
        <dbReference type="ARBA" id="ARBA00022741"/>
    </source>
</evidence>
<evidence type="ECO:0000256" key="2">
    <source>
        <dbReference type="ARBA" id="ARBA00022679"/>
    </source>
</evidence>
<dbReference type="Pfam" id="PF00512">
    <property type="entry name" value="HisKA"/>
    <property type="match status" value="1"/>
</dbReference>
<evidence type="ECO:0000256" key="5">
    <source>
        <dbReference type="ARBA" id="ARBA00022840"/>
    </source>
</evidence>
<protein>
    <submittedName>
        <fullName evidence="8">Signal transduction histidine kinase</fullName>
    </submittedName>
</protein>
<dbReference type="SMART" id="SM00387">
    <property type="entry name" value="HATPase_c"/>
    <property type="match status" value="1"/>
</dbReference>
<dbReference type="GO" id="GO:0000155">
    <property type="term" value="F:phosphorelay sensor kinase activity"/>
    <property type="evidence" value="ECO:0007669"/>
    <property type="project" value="InterPro"/>
</dbReference>
<dbReference type="InterPro" id="IPR036890">
    <property type="entry name" value="HATPase_C_sf"/>
</dbReference>
<dbReference type="Gene3D" id="1.10.287.130">
    <property type="match status" value="1"/>
</dbReference>
<dbReference type="Gene3D" id="3.30.565.10">
    <property type="entry name" value="Histidine kinase-like ATPase, C-terminal domain"/>
    <property type="match status" value="1"/>
</dbReference>
<dbReference type="InterPro" id="IPR005467">
    <property type="entry name" value="His_kinase_dom"/>
</dbReference>